<evidence type="ECO:0000259" key="13">
    <source>
        <dbReference type="SMART" id="SM00481"/>
    </source>
</evidence>
<comment type="caution">
    <text evidence="14">The sequence shown here is derived from an EMBL/GenBank/DDBJ whole genome shotgun (WGS) entry which is preliminary data.</text>
</comment>
<evidence type="ECO:0000256" key="8">
    <source>
        <dbReference type="ARBA" id="ARBA00022839"/>
    </source>
</evidence>
<dbReference type="InterPro" id="IPR044923">
    <property type="entry name" value="PolC_middle_finger_sf"/>
</dbReference>
<keyword evidence="6 11" id="KW-0540">Nuclease</keyword>
<dbReference type="InterPro" id="IPR011708">
    <property type="entry name" value="DNA_pol3_alpha_NTPase_dom"/>
</dbReference>
<evidence type="ECO:0000256" key="6">
    <source>
        <dbReference type="ARBA" id="ARBA00022722"/>
    </source>
</evidence>
<feature type="domain" description="Polymerase/histidinol phosphatase N-terminal" evidence="13">
    <location>
        <begin position="321"/>
        <end position="388"/>
    </location>
</feature>
<name>A0A168RKQ5_9BACT</name>
<dbReference type="Gene3D" id="6.10.140.1510">
    <property type="match status" value="1"/>
</dbReference>
<dbReference type="Pfam" id="PF17657">
    <property type="entry name" value="DNA_pol3_finger"/>
    <property type="match status" value="1"/>
</dbReference>
<dbReference type="STRING" id="29557.MGALLINA_01070"/>
<keyword evidence="3 11" id="KW-0808">Transferase</keyword>
<dbReference type="Gene3D" id="1.10.150.870">
    <property type="match status" value="1"/>
</dbReference>
<dbReference type="Gene3D" id="1.10.150.700">
    <property type="entry name" value="PolC, middle finger domain"/>
    <property type="match status" value="1"/>
</dbReference>
<dbReference type="InterPro" id="IPR036397">
    <property type="entry name" value="RNaseH_sf"/>
</dbReference>
<dbReference type="Proteomes" id="UP000076983">
    <property type="component" value="Unassembled WGS sequence"/>
</dbReference>
<dbReference type="Gene3D" id="3.30.1900.20">
    <property type="match status" value="1"/>
</dbReference>
<dbReference type="NCBIfam" id="TIGR01405">
    <property type="entry name" value="polC_Gram_pos"/>
    <property type="match status" value="1"/>
</dbReference>
<keyword evidence="5 11" id="KW-0235">DNA replication</keyword>
<dbReference type="EC" id="2.7.7.7" evidence="11"/>
<evidence type="ECO:0000256" key="7">
    <source>
        <dbReference type="ARBA" id="ARBA00022801"/>
    </source>
</evidence>
<evidence type="ECO:0000259" key="12">
    <source>
        <dbReference type="SMART" id="SM00479"/>
    </source>
</evidence>
<dbReference type="InterPro" id="IPR012337">
    <property type="entry name" value="RNaseH-like_sf"/>
</dbReference>
<dbReference type="PATRIC" id="fig|29557.3.peg.98"/>
<dbReference type="InterPro" id="IPR006308">
    <property type="entry name" value="Pol_III_a_PolC-type_gram_pos"/>
</dbReference>
<keyword evidence="8 11" id="KW-0269">Exonuclease</keyword>
<evidence type="ECO:0000256" key="2">
    <source>
        <dbReference type="ARBA" id="ARBA00022490"/>
    </source>
</evidence>
<dbReference type="InterPro" id="IPR004013">
    <property type="entry name" value="PHP_dom"/>
</dbReference>
<dbReference type="Gene3D" id="2.40.50.140">
    <property type="entry name" value="Nucleic acid-binding proteins"/>
    <property type="match status" value="1"/>
</dbReference>
<feature type="domain" description="Exonuclease" evidence="12">
    <location>
        <begin position="408"/>
        <end position="578"/>
    </location>
</feature>
<dbReference type="InterPro" id="IPR013520">
    <property type="entry name" value="Ribonucl_H"/>
</dbReference>
<dbReference type="Pfam" id="PF02811">
    <property type="entry name" value="PHP"/>
    <property type="match status" value="1"/>
</dbReference>
<keyword evidence="4 11" id="KW-0548">Nucleotidyltransferase</keyword>
<dbReference type="FunFam" id="3.30.420.10:FF:000045">
    <property type="entry name" value="3'-5' exonuclease DinG"/>
    <property type="match status" value="1"/>
</dbReference>
<keyword evidence="7 11" id="KW-0378">Hydrolase</keyword>
<dbReference type="GO" id="GO:0006261">
    <property type="term" value="P:DNA-templated DNA replication"/>
    <property type="evidence" value="ECO:0007669"/>
    <property type="project" value="UniProtKB-UniRule"/>
</dbReference>
<comment type="similarity">
    <text evidence="11">Belongs to the DNA polymerase type-C family. PolC subfamily.</text>
</comment>
<keyword evidence="9 11" id="KW-0239">DNA-directed DNA polymerase</keyword>
<evidence type="ECO:0000256" key="10">
    <source>
        <dbReference type="ARBA" id="ARBA00049244"/>
    </source>
</evidence>
<evidence type="ECO:0000256" key="4">
    <source>
        <dbReference type="ARBA" id="ARBA00022695"/>
    </source>
</evidence>
<comment type="function">
    <text evidence="1 11">Required for replicative DNA synthesis. This DNA polymerase also exhibits 3' to 5' exonuclease activity.</text>
</comment>
<comment type="catalytic activity">
    <reaction evidence="10 11">
        <text>DNA(n) + a 2'-deoxyribonucleoside 5'-triphosphate = DNA(n+1) + diphosphate</text>
        <dbReference type="Rhea" id="RHEA:22508"/>
        <dbReference type="Rhea" id="RHEA-COMP:17339"/>
        <dbReference type="Rhea" id="RHEA-COMP:17340"/>
        <dbReference type="ChEBI" id="CHEBI:33019"/>
        <dbReference type="ChEBI" id="CHEBI:61560"/>
        <dbReference type="ChEBI" id="CHEBI:173112"/>
        <dbReference type="EC" id="2.7.7.7"/>
    </reaction>
</comment>
<dbReference type="NCBIfam" id="TIGR00573">
    <property type="entry name" value="dnaq"/>
    <property type="match status" value="1"/>
</dbReference>
<dbReference type="RefSeq" id="WP_063625903.1">
    <property type="nucleotide sequence ID" value="NZ_LVLH01000020.1"/>
</dbReference>
<evidence type="ECO:0000256" key="9">
    <source>
        <dbReference type="ARBA" id="ARBA00022932"/>
    </source>
</evidence>
<dbReference type="GO" id="GO:0003887">
    <property type="term" value="F:DNA-directed DNA polymerase activity"/>
    <property type="evidence" value="ECO:0007669"/>
    <property type="project" value="UniProtKB-UniRule"/>
</dbReference>
<proteinExistence type="inferred from homology"/>
<dbReference type="SUPFAM" id="SSF160975">
    <property type="entry name" value="AF1531-like"/>
    <property type="match status" value="1"/>
</dbReference>
<dbReference type="Gene3D" id="3.20.20.140">
    <property type="entry name" value="Metal-dependent hydrolases"/>
    <property type="match status" value="2"/>
</dbReference>
<keyword evidence="15" id="KW-1185">Reference proteome</keyword>
<keyword evidence="2 11" id="KW-0963">Cytoplasm</keyword>
<organism evidence="14 15">
    <name type="scientific">Mycoplasmopsis gallinarum</name>
    <dbReference type="NCBI Taxonomy" id="29557"/>
    <lineage>
        <taxon>Bacteria</taxon>
        <taxon>Bacillati</taxon>
        <taxon>Mycoplasmatota</taxon>
        <taxon>Mycoplasmoidales</taxon>
        <taxon>Metamycoplasmataceae</taxon>
        <taxon>Mycoplasmopsis</taxon>
    </lineage>
</organism>
<gene>
    <name evidence="11 14" type="primary">polC</name>
    <name evidence="14" type="ORF">MGALLINA_01070</name>
</gene>
<dbReference type="EMBL" id="LVLH01000020">
    <property type="protein sequence ID" value="OAB49072.1"/>
    <property type="molecule type" value="Genomic_DNA"/>
</dbReference>
<dbReference type="Pfam" id="PF07733">
    <property type="entry name" value="DNA_pol3_alpha"/>
    <property type="match status" value="2"/>
</dbReference>
<dbReference type="SUPFAM" id="SSF53098">
    <property type="entry name" value="Ribonuclease H-like"/>
    <property type="match status" value="1"/>
</dbReference>
<dbReference type="Pfam" id="PF00929">
    <property type="entry name" value="RNase_T"/>
    <property type="match status" value="1"/>
</dbReference>
<accession>A0A168RKQ5</accession>
<dbReference type="SMART" id="SM00481">
    <property type="entry name" value="POLIIIAc"/>
    <property type="match status" value="1"/>
</dbReference>
<evidence type="ECO:0000256" key="3">
    <source>
        <dbReference type="ARBA" id="ARBA00022679"/>
    </source>
</evidence>
<dbReference type="Pfam" id="PF14579">
    <property type="entry name" value="HHH_6"/>
    <property type="match status" value="1"/>
</dbReference>
<evidence type="ECO:0000313" key="15">
    <source>
        <dbReference type="Proteomes" id="UP000076983"/>
    </source>
</evidence>
<dbReference type="InterPro" id="IPR012340">
    <property type="entry name" value="NA-bd_OB-fold"/>
</dbReference>
<dbReference type="OrthoDB" id="9804290at2"/>
<evidence type="ECO:0000256" key="1">
    <source>
        <dbReference type="ARBA" id="ARBA00003452"/>
    </source>
</evidence>
<dbReference type="CDD" id="cd06127">
    <property type="entry name" value="DEDDh"/>
    <property type="match status" value="1"/>
</dbReference>
<dbReference type="InterPro" id="IPR040982">
    <property type="entry name" value="DNA_pol3_finger"/>
</dbReference>
<dbReference type="SMART" id="SM00479">
    <property type="entry name" value="EXOIII"/>
    <property type="match status" value="1"/>
</dbReference>
<evidence type="ECO:0000256" key="5">
    <source>
        <dbReference type="ARBA" id="ARBA00022705"/>
    </source>
</evidence>
<sequence>MNDNIKRFLLFAKELNLSNLDKLSNVELFAKRDEVSQKINFTFKFNNIIYAKDFFLFLYELRNNKQYEDIVYSFDFCDEQYTEELIIEFLISIINSKKKFMNLKTLNFLNSLKKQDEFNFVFWIDKKDEDKSEIINLLFNNIIKYGYKKLAFEVNFRKDSENEIFDNSINNETEKKIFIENLKKQKETKFTKSKENTYKANNKGWIKDYPFYENYSEIHELYERSSLSTVGEIFAFDSSKTKTGKFIYSISITNFKDGLEIKWFKNDALSEEQINELKIGNTIKIFGTKSSNKFIYLDKYSVEEPIFKENIDYAPLDEKRVELHISSKMNTMDGLIEPEDIIAQAEKFKMPAVAIMDLNGAQGYPKFYSAAKKSSVKPLFGTAFSVINKNNQIVLGNLNKKANLRDLEYISFDIETTGLSPKFNELIEFGAVRINENLKISEKTQFFVKATKPISNFIVNLTNITNEMLEKDGISLEDALDKIFNLLNNQVLLAHNAKFDFNFLKEKFRQANKTFPNIYVIDTLKISRLLFPDNSKHKLSDLASRVGVVYDASIAHRGDYDAEVLANVWINLISLLEEKGYFTLEQLVASENPALYKREFAFEISTLVKNQIGLKEQFKMISNCLTTNYYDSPKTFWSDLKKYSNILIGSGTLKSKLLEDYFYSSHEEFLNTLDYFDYIEIPAPQVFEHWIIEERFTRKELIEGLKEIIQIAKSKNKIVVATADVKYKELKDKQIYEVLVYSKGIGNARHYLYSYKNSNFPLPTQQFLTTDEMLSQFSFLNNQELQKEIVIKNTQLISNMCEKVQVIKDDLYKPIFDDSANKLKNLVYETAYKKYGENLPTLIDKRIEAEINPIIKHGFDIVYWISHKLVKKSIDNGYVVGSRGSVGSSLVATLSNISEVNPLPPHYICNECKYFEVVQNPKTSSGFDLPDKSCPQCGNMLEADGQTIPFETFLGFDADKVPDIDLNFSGDFQGEVHNEVKHIFGEHHSFRAGTISTVQEKTAYGFVKNYEEETKKVLSETYINYLTKQIEGVKRTTSKHAGGIMIVPKELDILEFTPVNYPANDVSSDWLTTHFDYRAIHDNLLKLDILGHDNPARITLLIKYTGIDLKDIPKNDPKVIEVFSGLNTLGIKAEQIGNEPTGALGLPEFGTPFSRQMLYETKPQSFSDLIALTGLSHGTNVWLGNAQDLLKEGFALNDLICCRDDILNKLLEKNVPRSDAFKIMEKVRKGKGVNEEEEELLLAHNVPQWQIDSMKKIEYMFPRAHAAAYSIMGWWIAWFKVYHPLAFYAAYLTTHPNGIDIVNMIDIKGGTKVDKRIKELNANIRNLNTKEKTSIPILELIREMYARGYNISNIDLEQSDSHEWKIDNENKCLIPPFEAVDGLGEAVALSIVKARDEKQFKSIEDFSERTTVNKTILQKLRDLGVFQNLNETNQLTLFDF</sequence>
<comment type="subcellular location">
    <subcellularLocation>
        <location evidence="11">Cytoplasm</location>
    </subcellularLocation>
</comment>
<dbReference type="HAMAP" id="MF_00356">
    <property type="entry name" value="DNApol_PolC"/>
    <property type="match status" value="1"/>
</dbReference>
<dbReference type="InterPro" id="IPR004805">
    <property type="entry name" value="DnaE2/DnaE/PolC"/>
</dbReference>
<protein>
    <recommendedName>
        <fullName evidence="11">DNA polymerase III PolC-type</fullName>
        <shortName evidence="11">PolIII</shortName>
        <ecNumber evidence="11">2.7.7.7</ecNumber>
    </recommendedName>
</protein>
<dbReference type="InterPro" id="IPR029460">
    <property type="entry name" value="DNAPol_HHH"/>
</dbReference>
<dbReference type="GO" id="GO:0003677">
    <property type="term" value="F:DNA binding"/>
    <property type="evidence" value="ECO:0007669"/>
    <property type="project" value="UniProtKB-UniRule"/>
</dbReference>
<dbReference type="GO" id="GO:0005737">
    <property type="term" value="C:cytoplasm"/>
    <property type="evidence" value="ECO:0007669"/>
    <property type="project" value="UniProtKB-SubCell"/>
</dbReference>
<dbReference type="PANTHER" id="PTHR32294">
    <property type="entry name" value="DNA POLYMERASE III SUBUNIT ALPHA"/>
    <property type="match status" value="1"/>
</dbReference>
<dbReference type="Gene3D" id="3.30.420.10">
    <property type="entry name" value="Ribonuclease H-like superfamily/Ribonuclease H"/>
    <property type="match status" value="1"/>
</dbReference>
<dbReference type="PANTHER" id="PTHR32294:SF5">
    <property type="entry name" value="DNA POLYMERASE III POLC-TYPE"/>
    <property type="match status" value="1"/>
</dbReference>
<evidence type="ECO:0000256" key="11">
    <source>
        <dbReference type="HAMAP-Rule" id="MF_00356"/>
    </source>
</evidence>
<dbReference type="InterPro" id="IPR006054">
    <property type="entry name" value="DnaQ"/>
</dbReference>
<reference evidence="14 15" key="1">
    <citation type="submission" date="2016-03" db="EMBL/GenBank/DDBJ databases">
        <title>Genome sequence of Mycoplasma gallinarum strain Mgn_IPT.</title>
        <authorList>
            <person name="Yacoub E."/>
            <person name="Sirand-Pugnet P."/>
            <person name="Barre A."/>
            <person name="Maurier F."/>
            <person name="Blanchard A."/>
            <person name="Ben Abdelmoumen B.M."/>
        </authorList>
    </citation>
    <scope>NUCLEOTIDE SEQUENCE [LARGE SCALE GENOMIC DNA]</scope>
    <source>
        <strain evidence="14 15">Mgn_IPT</strain>
    </source>
</reference>
<evidence type="ECO:0000313" key="14">
    <source>
        <dbReference type="EMBL" id="OAB49072.1"/>
    </source>
</evidence>
<dbReference type="InterPro" id="IPR003141">
    <property type="entry name" value="Pol/His_phosphatase_N"/>
</dbReference>
<dbReference type="NCBIfam" id="NF001688">
    <property type="entry name" value="PRK00448.1"/>
    <property type="match status" value="1"/>
</dbReference>
<dbReference type="GO" id="GO:0008408">
    <property type="term" value="F:3'-5' exonuclease activity"/>
    <property type="evidence" value="ECO:0007669"/>
    <property type="project" value="UniProtKB-UniRule"/>
</dbReference>